<feature type="domain" description="PBP" evidence="3">
    <location>
        <begin position="59"/>
        <end position="326"/>
    </location>
</feature>
<keyword evidence="5" id="KW-1185">Reference proteome</keyword>
<name>A0A418XFN1_9BURK</name>
<dbReference type="PANTHER" id="PTHR30570:SF6">
    <property type="entry name" value="PHOSPHATE-BINDING PROTEIN PSTS"/>
    <property type="match status" value="1"/>
</dbReference>
<evidence type="ECO:0000313" key="4">
    <source>
        <dbReference type="EMBL" id="RJG11274.1"/>
    </source>
</evidence>
<dbReference type="Gene3D" id="3.40.190.10">
    <property type="entry name" value="Periplasmic binding protein-like II"/>
    <property type="match status" value="2"/>
</dbReference>
<evidence type="ECO:0000259" key="3">
    <source>
        <dbReference type="Pfam" id="PF12849"/>
    </source>
</evidence>
<dbReference type="AlphaFoldDB" id="A0A418XFN1"/>
<keyword evidence="1 2" id="KW-0732">Signal</keyword>
<dbReference type="OrthoDB" id="4008270at2"/>
<dbReference type="PANTHER" id="PTHR30570">
    <property type="entry name" value="PERIPLASMIC PHOSPHATE BINDING COMPONENT OF PHOSPHATE ABC TRANSPORTER"/>
    <property type="match status" value="1"/>
</dbReference>
<sequence length="357" mass="39154">MKHSIRTSCLIGLAAVSTLLVTPAAFALKYAAPEHKLQVDPKLPVWKPGPITINPPEEEFHLVGADVMDEITFGWAKMFRKAYAPKMSVTVEARASGAGAGGLIDGAHAAPVGREMLPAEEKAFVEKFGYKPTAIRVATGSVGSLGKTATSVIFVDKDNPLKGLTLEQLDAVYSKTRLRGYKEINTWGDLGLAGEWANRPVRLYGLKAVNGIEQFIKYKAMEGGEYKDSIEMVKGKGFVHAFNVAAEDMAKRPGGLTYALLANKTPNVRVVPLAARAGDPYYMPTLENVYSHKYPLSRFVYIYINKKPGQPIEPKTKEFLKMVLSKQGQQIVADERVYIPLNNEIVRAELAKLDSLD</sequence>
<dbReference type="Pfam" id="PF12849">
    <property type="entry name" value="PBP_like_2"/>
    <property type="match status" value="1"/>
</dbReference>
<evidence type="ECO:0000313" key="5">
    <source>
        <dbReference type="Proteomes" id="UP000284006"/>
    </source>
</evidence>
<reference evidence="4 5" key="1">
    <citation type="submission" date="2018-09" db="EMBL/GenBank/DDBJ databases">
        <authorList>
            <person name="Zhu H."/>
        </authorList>
    </citation>
    <scope>NUCLEOTIDE SEQUENCE [LARGE SCALE GENOMIC DNA]</scope>
    <source>
        <strain evidence="4 5">K1S02-61</strain>
    </source>
</reference>
<dbReference type="RefSeq" id="WP_119812579.1">
    <property type="nucleotide sequence ID" value="NZ_QYUP01000151.1"/>
</dbReference>
<feature type="chain" id="PRO_5019182025" evidence="2">
    <location>
        <begin position="28"/>
        <end position="357"/>
    </location>
</feature>
<gene>
    <name evidence="4" type="ORF">D3872_20640</name>
</gene>
<dbReference type="SUPFAM" id="SSF53850">
    <property type="entry name" value="Periplasmic binding protein-like II"/>
    <property type="match status" value="1"/>
</dbReference>
<protein>
    <submittedName>
        <fullName evidence="4">Phosphate ABC transporter substrate-binding protein, PhoT family</fullName>
    </submittedName>
</protein>
<dbReference type="EMBL" id="QYUP01000151">
    <property type="protein sequence ID" value="RJG11274.1"/>
    <property type="molecule type" value="Genomic_DNA"/>
</dbReference>
<comment type="caution">
    <text evidence="4">The sequence shown here is derived from an EMBL/GenBank/DDBJ whole genome shotgun (WGS) entry which is preliminary data.</text>
</comment>
<evidence type="ECO:0000256" key="1">
    <source>
        <dbReference type="ARBA" id="ARBA00022729"/>
    </source>
</evidence>
<feature type="signal peptide" evidence="2">
    <location>
        <begin position="1"/>
        <end position="27"/>
    </location>
</feature>
<evidence type="ECO:0000256" key="2">
    <source>
        <dbReference type="SAM" id="SignalP"/>
    </source>
</evidence>
<organism evidence="4 5">
    <name type="scientific">Massilia cavernae</name>
    <dbReference type="NCBI Taxonomy" id="2320864"/>
    <lineage>
        <taxon>Bacteria</taxon>
        <taxon>Pseudomonadati</taxon>
        <taxon>Pseudomonadota</taxon>
        <taxon>Betaproteobacteria</taxon>
        <taxon>Burkholderiales</taxon>
        <taxon>Oxalobacteraceae</taxon>
        <taxon>Telluria group</taxon>
        <taxon>Massilia</taxon>
    </lineage>
</organism>
<dbReference type="InterPro" id="IPR024370">
    <property type="entry name" value="PBP_domain"/>
</dbReference>
<proteinExistence type="predicted"/>
<dbReference type="InterPro" id="IPR050811">
    <property type="entry name" value="Phosphate_ABC_transporter"/>
</dbReference>
<dbReference type="Proteomes" id="UP000284006">
    <property type="component" value="Unassembled WGS sequence"/>
</dbReference>
<accession>A0A418XFN1</accession>